<dbReference type="EMBL" id="SNRW01011228">
    <property type="protein sequence ID" value="KAA6375440.1"/>
    <property type="molecule type" value="Genomic_DNA"/>
</dbReference>
<evidence type="ECO:0000313" key="2">
    <source>
        <dbReference type="EMBL" id="KAA6375440.1"/>
    </source>
</evidence>
<organism evidence="2 3">
    <name type="scientific">Streblomastix strix</name>
    <dbReference type="NCBI Taxonomy" id="222440"/>
    <lineage>
        <taxon>Eukaryota</taxon>
        <taxon>Metamonada</taxon>
        <taxon>Preaxostyla</taxon>
        <taxon>Oxymonadida</taxon>
        <taxon>Streblomastigidae</taxon>
        <taxon>Streblomastix</taxon>
    </lineage>
</organism>
<gene>
    <name evidence="2" type="ORF">EZS28_029035</name>
</gene>
<comment type="caution">
    <text evidence="2">The sequence shown here is derived from an EMBL/GenBank/DDBJ whole genome shotgun (WGS) entry which is preliminary data.</text>
</comment>
<dbReference type="Proteomes" id="UP000324800">
    <property type="component" value="Unassembled WGS sequence"/>
</dbReference>
<evidence type="ECO:0000313" key="3">
    <source>
        <dbReference type="Proteomes" id="UP000324800"/>
    </source>
</evidence>
<evidence type="ECO:0000256" key="1">
    <source>
        <dbReference type="SAM" id="MobiDB-lite"/>
    </source>
</evidence>
<sequence length="81" mass="9163">MNYSDCGDTLEAWPTLVHKIDTKKLKMDYPLIIEQNPKPGSMYDSETSPSPKRQDSSLPHGYIADRGHELLTRFLDAVVIS</sequence>
<name>A0A5J4UYZ5_9EUKA</name>
<accession>A0A5J4UYZ5</accession>
<reference evidence="2 3" key="1">
    <citation type="submission" date="2019-03" db="EMBL/GenBank/DDBJ databases">
        <title>Single cell metagenomics reveals metabolic interactions within the superorganism composed of flagellate Streblomastix strix and complex community of Bacteroidetes bacteria on its surface.</title>
        <authorList>
            <person name="Treitli S.C."/>
            <person name="Kolisko M."/>
            <person name="Husnik F."/>
            <person name="Keeling P."/>
            <person name="Hampl V."/>
        </authorList>
    </citation>
    <scope>NUCLEOTIDE SEQUENCE [LARGE SCALE GENOMIC DNA]</scope>
    <source>
        <strain evidence="2">ST1C</strain>
    </source>
</reference>
<proteinExistence type="predicted"/>
<protein>
    <submittedName>
        <fullName evidence="2">Uncharacterized protein</fullName>
    </submittedName>
</protein>
<feature type="region of interest" description="Disordered" evidence="1">
    <location>
        <begin position="35"/>
        <end position="61"/>
    </location>
</feature>
<dbReference type="AlphaFoldDB" id="A0A5J4UYZ5"/>